<feature type="chain" id="PRO_5045263225" description="DUF5666 domain-containing protein" evidence="1">
    <location>
        <begin position="32"/>
        <end position="215"/>
    </location>
</feature>
<dbReference type="EMBL" id="JAQQFM010000016">
    <property type="protein sequence ID" value="MFL9927483.1"/>
    <property type="molecule type" value="Genomic_DNA"/>
</dbReference>
<accession>A0ABW9AEZ2</accession>
<protein>
    <recommendedName>
        <fullName evidence="4">DUF5666 domain-containing protein</fullName>
    </recommendedName>
</protein>
<reference evidence="2 3" key="1">
    <citation type="journal article" date="2024" name="Chem. Sci.">
        <title>Discovery of megapolipeptins by genome mining of a Burkholderiales bacteria collection.</title>
        <authorList>
            <person name="Paulo B.S."/>
            <person name="Recchia M.J.J."/>
            <person name="Lee S."/>
            <person name="Fergusson C.H."/>
            <person name="Romanowski S.B."/>
            <person name="Hernandez A."/>
            <person name="Krull N."/>
            <person name="Liu D.Y."/>
            <person name="Cavanagh H."/>
            <person name="Bos A."/>
            <person name="Gray C.A."/>
            <person name="Murphy B.T."/>
            <person name="Linington R.G."/>
            <person name="Eustaquio A.S."/>
        </authorList>
    </citation>
    <scope>NUCLEOTIDE SEQUENCE [LARGE SCALE GENOMIC DNA]</scope>
    <source>
        <strain evidence="2 3">RL21-008-BIB-A</strain>
    </source>
</reference>
<organism evidence="2 3">
    <name type="scientific">Herbaspirillum lusitanum</name>
    <dbReference type="NCBI Taxonomy" id="213312"/>
    <lineage>
        <taxon>Bacteria</taxon>
        <taxon>Pseudomonadati</taxon>
        <taxon>Pseudomonadota</taxon>
        <taxon>Betaproteobacteria</taxon>
        <taxon>Burkholderiales</taxon>
        <taxon>Oxalobacteraceae</taxon>
        <taxon>Herbaspirillum</taxon>
    </lineage>
</organism>
<evidence type="ECO:0000313" key="3">
    <source>
        <dbReference type="Proteomes" id="UP001629246"/>
    </source>
</evidence>
<dbReference type="Proteomes" id="UP001629246">
    <property type="component" value="Unassembled WGS sequence"/>
</dbReference>
<proteinExistence type="predicted"/>
<keyword evidence="3" id="KW-1185">Reference proteome</keyword>
<evidence type="ECO:0008006" key="4">
    <source>
        <dbReference type="Google" id="ProtNLM"/>
    </source>
</evidence>
<dbReference type="RefSeq" id="WP_408160718.1">
    <property type="nucleotide sequence ID" value="NZ_JAQQFM010000016.1"/>
</dbReference>
<sequence length="215" mass="22270">MLRHPRFASLSAISAMSAIVLALVAAVPASAQNAPPVRIRGTVESIEAGSVNVLTREGKQLKLATSDATRYSAIKALDMSSIKQGSFIGTAGKPTANGGVEALEVVVFPEEARGSGEGHYDWDLLPGSSMTNATVSAVVSGNSGRELNLTYQGKNIQVKVPQNVPVVTFVPATAADLKAGLTVFVIGARDAADASGEKLKAVRVVMEKDGVKPPM</sequence>
<feature type="signal peptide" evidence="1">
    <location>
        <begin position="1"/>
        <end position="31"/>
    </location>
</feature>
<evidence type="ECO:0000313" key="2">
    <source>
        <dbReference type="EMBL" id="MFL9927483.1"/>
    </source>
</evidence>
<gene>
    <name evidence="2" type="ORF">PQR62_24630</name>
</gene>
<name>A0ABW9AEZ2_9BURK</name>
<keyword evidence="1" id="KW-0732">Signal</keyword>
<comment type="caution">
    <text evidence="2">The sequence shown here is derived from an EMBL/GenBank/DDBJ whole genome shotgun (WGS) entry which is preliminary data.</text>
</comment>
<evidence type="ECO:0000256" key="1">
    <source>
        <dbReference type="SAM" id="SignalP"/>
    </source>
</evidence>